<keyword evidence="2" id="KW-1003">Cell membrane</keyword>
<gene>
    <name evidence="8" type="ORF">M0639_32730</name>
</gene>
<evidence type="ECO:0000259" key="7">
    <source>
        <dbReference type="PROSITE" id="PS50850"/>
    </source>
</evidence>
<dbReference type="Proteomes" id="UP000831484">
    <property type="component" value="Plasmid pdjl-6-4"/>
</dbReference>
<keyword evidence="4 6" id="KW-1133">Transmembrane helix</keyword>
<evidence type="ECO:0000256" key="1">
    <source>
        <dbReference type="ARBA" id="ARBA00004651"/>
    </source>
</evidence>
<evidence type="ECO:0000313" key="8">
    <source>
        <dbReference type="EMBL" id="UPU46508.1"/>
    </source>
</evidence>
<accession>A0AB38RMA4</accession>
<dbReference type="InterPro" id="IPR011701">
    <property type="entry name" value="MFS"/>
</dbReference>
<feature type="transmembrane region" description="Helical" evidence="6">
    <location>
        <begin position="317"/>
        <end position="336"/>
    </location>
</feature>
<evidence type="ECO:0000313" key="9">
    <source>
        <dbReference type="Proteomes" id="UP000831484"/>
    </source>
</evidence>
<feature type="transmembrane region" description="Helical" evidence="6">
    <location>
        <begin position="535"/>
        <end position="558"/>
    </location>
</feature>
<protein>
    <submittedName>
        <fullName evidence="8">MFS transporter</fullName>
    </submittedName>
</protein>
<dbReference type="Pfam" id="PF00690">
    <property type="entry name" value="Cation_ATPase_N"/>
    <property type="match status" value="1"/>
</dbReference>
<organism evidence="8 9">
    <name type="scientific">Rhodococcus qingshengii JCM 15477</name>
    <dbReference type="NCBI Taxonomy" id="1303681"/>
    <lineage>
        <taxon>Bacteria</taxon>
        <taxon>Bacillati</taxon>
        <taxon>Actinomycetota</taxon>
        <taxon>Actinomycetes</taxon>
        <taxon>Mycobacteriales</taxon>
        <taxon>Nocardiaceae</taxon>
        <taxon>Rhodococcus</taxon>
        <taxon>Rhodococcus erythropolis group</taxon>
    </lineage>
</organism>
<feature type="transmembrane region" description="Helical" evidence="6">
    <location>
        <begin position="249"/>
        <end position="274"/>
    </location>
</feature>
<feature type="transmembrane region" description="Helical" evidence="6">
    <location>
        <begin position="375"/>
        <end position="397"/>
    </location>
</feature>
<keyword evidence="9" id="KW-1185">Reference proteome</keyword>
<dbReference type="SUPFAM" id="SSF103473">
    <property type="entry name" value="MFS general substrate transporter"/>
    <property type="match status" value="1"/>
</dbReference>
<dbReference type="Gene3D" id="2.70.150.10">
    <property type="entry name" value="Calcium-transporting ATPase, cytoplasmic transduction domain A"/>
    <property type="match status" value="1"/>
</dbReference>
<evidence type="ECO:0000256" key="4">
    <source>
        <dbReference type="ARBA" id="ARBA00022989"/>
    </source>
</evidence>
<dbReference type="InterPro" id="IPR059000">
    <property type="entry name" value="ATPase_P-type_domA"/>
</dbReference>
<dbReference type="InterPro" id="IPR008250">
    <property type="entry name" value="ATPase_P-typ_transduc_dom_A_sf"/>
</dbReference>
<feature type="transmembrane region" description="Helical" evidence="6">
    <location>
        <begin position="511"/>
        <end position="529"/>
    </location>
</feature>
<dbReference type="GO" id="GO:0022857">
    <property type="term" value="F:transmembrane transporter activity"/>
    <property type="evidence" value="ECO:0007669"/>
    <property type="project" value="InterPro"/>
</dbReference>
<keyword evidence="3 6" id="KW-0812">Transmembrane</keyword>
<feature type="transmembrane region" description="Helical" evidence="6">
    <location>
        <begin position="342"/>
        <end position="363"/>
    </location>
</feature>
<dbReference type="InterPro" id="IPR004014">
    <property type="entry name" value="ATPase_P-typ_cation-transptr_N"/>
</dbReference>
<evidence type="ECO:0000256" key="3">
    <source>
        <dbReference type="ARBA" id="ARBA00022692"/>
    </source>
</evidence>
<dbReference type="PANTHER" id="PTHR43124:SF3">
    <property type="entry name" value="CHLORAMPHENICOL EFFLUX PUMP RV0191"/>
    <property type="match status" value="1"/>
</dbReference>
<feature type="domain" description="Major facilitator superfamily (MFS) profile" evidence="7">
    <location>
        <begin position="251"/>
        <end position="621"/>
    </location>
</feature>
<dbReference type="Pfam" id="PF00122">
    <property type="entry name" value="E1-E2_ATPase"/>
    <property type="match status" value="1"/>
</dbReference>
<feature type="transmembrane region" description="Helical" evidence="6">
    <location>
        <begin position="286"/>
        <end position="305"/>
    </location>
</feature>
<evidence type="ECO:0000256" key="6">
    <source>
        <dbReference type="SAM" id="Phobius"/>
    </source>
</evidence>
<dbReference type="InterPro" id="IPR036259">
    <property type="entry name" value="MFS_trans_sf"/>
</dbReference>
<dbReference type="Pfam" id="PF07690">
    <property type="entry name" value="MFS_1"/>
    <property type="match status" value="1"/>
</dbReference>
<dbReference type="InterPro" id="IPR023298">
    <property type="entry name" value="ATPase_P-typ_TM_dom_sf"/>
</dbReference>
<feature type="transmembrane region" description="Helical" evidence="6">
    <location>
        <begin position="598"/>
        <end position="618"/>
    </location>
</feature>
<evidence type="ECO:0000256" key="2">
    <source>
        <dbReference type="ARBA" id="ARBA00022475"/>
    </source>
</evidence>
<dbReference type="PROSITE" id="PS50850">
    <property type="entry name" value="MFS"/>
    <property type="match status" value="1"/>
</dbReference>
<dbReference type="SMART" id="SM00831">
    <property type="entry name" value="Cation_ATPase_N"/>
    <property type="match status" value="1"/>
</dbReference>
<feature type="transmembrane region" description="Helical" evidence="6">
    <location>
        <begin position="484"/>
        <end position="504"/>
    </location>
</feature>
<reference evidence="9" key="1">
    <citation type="journal article" date="2022" name="Environ. Microbiol.">
        <title>Functional analysis, diversity, and distribution of carbendazim hydrolases MheI and CbmA, responsible for the initial step in carbendazim degradation.</title>
        <authorList>
            <person name="Zhang M."/>
            <person name="Bai X."/>
            <person name="Li Q."/>
            <person name="Zhang L."/>
            <person name="Zhu Q."/>
            <person name="Gao S."/>
            <person name="Ke Z."/>
            <person name="Jiang M."/>
            <person name="Hu J."/>
            <person name="Qiu J."/>
            <person name="Hong Q."/>
        </authorList>
    </citation>
    <scope>NUCLEOTIDE SEQUENCE [LARGE SCALE GENOMIC DNA]</scope>
    <source>
        <strain evidence="9">djl-6</strain>
    </source>
</reference>
<keyword evidence="5 6" id="KW-0472">Membrane</keyword>
<dbReference type="Gene3D" id="1.20.1250.20">
    <property type="entry name" value="MFS general substrate transporter like domains"/>
    <property type="match status" value="1"/>
</dbReference>
<dbReference type="Gene3D" id="1.20.1110.10">
    <property type="entry name" value="Calcium-transporting ATPase, transmembrane domain"/>
    <property type="match status" value="1"/>
</dbReference>
<keyword evidence="8" id="KW-0614">Plasmid</keyword>
<dbReference type="InterPro" id="IPR020846">
    <property type="entry name" value="MFS_dom"/>
</dbReference>
<feature type="transmembrane region" description="Helical" evidence="6">
    <location>
        <begin position="403"/>
        <end position="422"/>
    </location>
</feature>
<dbReference type="PANTHER" id="PTHR43124">
    <property type="entry name" value="PURINE EFFLUX PUMP PBUE"/>
    <property type="match status" value="1"/>
</dbReference>
<dbReference type="CDD" id="cd17324">
    <property type="entry name" value="MFS_NepI_like"/>
    <property type="match status" value="1"/>
</dbReference>
<dbReference type="InterPro" id="IPR050189">
    <property type="entry name" value="MFS_Efflux_Transporters"/>
</dbReference>
<feature type="transmembrane region" description="Helical" evidence="6">
    <location>
        <begin position="442"/>
        <end position="464"/>
    </location>
</feature>
<comment type="subcellular location">
    <subcellularLocation>
        <location evidence="1">Cell membrane</location>
        <topology evidence="1">Multi-pass membrane protein</topology>
    </subcellularLocation>
</comment>
<feature type="transmembrane region" description="Helical" evidence="6">
    <location>
        <begin position="100"/>
        <end position="116"/>
    </location>
</feature>
<dbReference type="SUPFAM" id="SSF81653">
    <property type="entry name" value="Calcium ATPase, transduction domain A"/>
    <property type="match status" value="1"/>
</dbReference>
<dbReference type="SUPFAM" id="SSF81665">
    <property type="entry name" value="Calcium ATPase, transmembrane domain M"/>
    <property type="match status" value="1"/>
</dbReference>
<feature type="transmembrane region" description="Helical" evidence="6">
    <location>
        <begin position="570"/>
        <end position="592"/>
    </location>
</feature>
<dbReference type="GO" id="GO:0005886">
    <property type="term" value="C:plasma membrane"/>
    <property type="evidence" value="ECO:0007669"/>
    <property type="project" value="UniProtKB-SubCell"/>
</dbReference>
<name>A0AB38RMA4_RHOSG</name>
<geneLocation type="plasmid" evidence="8 9">
    <name>pdjl-6-4</name>
</geneLocation>
<sequence length="637" mass="65461">MSRSALPVTSLDPSKAPDEYGAAEASVAEFADVLALLDTTSAGLTSAEASRRLAEYGPNAVRSHRVSATAVLARQLKSAILALLAVTAVISFFLGDRNDAVIIGIILTASIGLGFTNEYRAERASAALHSQVRHTAVTLRDGSATEVDVADLVLGDILRLTLGSVVPADLRLIAVNGLECDESMLSGESLPAPKSLSPLPYSPIPLSALSTKVTGAPFICPRTTMTIPRQAPRSDSIPGSDARATTLPLAALLPLTATAFLAIVTETLPAGLLLQISSGLTISESAAGQMVSVYALGAVIAAIPAITLTRGLRRKPILLAVVTGMLLANTITAVVDSFTVTLVARFVAGAFSGVLWGMLAGYTRKITPAAKTGKALAIAMAGTTIAFSIGTPLGTYLGSALGWRWAFTILAVFSAILLVWIVGAVPDAPGQEQQTRTPLQRVVTVPGVAIILCIVFGWFLAHNMLYTYIAPFLTSVDAGLRVDVALLVFGFASVGGIVLTGSIIDRALRKMVLLSLTAFAAGTLALGLAGGNTLVLLVAVILWGGTFAGASTLLQTAVSDATGPDADVANSMLTTAANLAIFSAGTTGGILLDNAGPGLFPWAALAVIVVVFALAFAGRRAAIVPGRRTDRLPTSSS</sequence>
<dbReference type="AlphaFoldDB" id="A0AB38RMA4"/>
<dbReference type="RefSeq" id="WP_082893180.1">
    <property type="nucleotide sequence ID" value="NZ_CP096567.1"/>
</dbReference>
<dbReference type="EMBL" id="CP096567">
    <property type="protein sequence ID" value="UPU46508.1"/>
    <property type="molecule type" value="Genomic_DNA"/>
</dbReference>
<proteinExistence type="predicted"/>
<feature type="transmembrane region" description="Helical" evidence="6">
    <location>
        <begin position="76"/>
        <end position="94"/>
    </location>
</feature>
<evidence type="ECO:0000256" key="5">
    <source>
        <dbReference type="ARBA" id="ARBA00023136"/>
    </source>
</evidence>